<name>A0AAF0Y3P7_9TREE</name>
<dbReference type="Proteomes" id="UP000827549">
    <property type="component" value="Chromosome 1"/>
</dbReference>
<gene>
    <name evidence="1" type="ORF">LOC62_01G001033</name>
</gene>
<dbReference type="GeneID" id="87804291"/>
<reference evidence="1" key="1">
    <citation type="submission" date="2023-10" db="EMBL/GenBank/DDBJ databases">
        <authorList>
            <person name="Noh H."/>
        </authorList>
    </citation>
    <scope>NUCLEOTIDE SEQUENCE</scope>
    <source>
        <strain evidence="1">DUCC4014</strain>
    </source>
</reference>
<dbReference type="RefSeq" id="XP_062623486.1">
    <property type="nucleotide sequence ID" value="XM_062767502.1"/>
</dbReference>
<accession>A0AAF0Y3P7</accession>
<keyword evidence="2" id="KW-1185">Reference proteome</keyword>
<dbReference type="AlphaFoldDB" id="A0AAF0Y3P7"/>
<sequence length="293" mass="33241">MDAPTLRGVLPLEVMDIVLKHLDVNTDRAAFLSLLRVSSVYWHMAARVLYRNVDISGRKMRKLLRNKTGHLTDRQRTALSFIKRLDLMNLEPGNLESMNKFGIPNVPLFPNVYKVHIYFTKPAPDYREPWPRPADDLLIFSSPDMCSWDGGQRLPSLHIRTRTIGTLSVHAVDVPGIFATPFHVQFRRKPGFATLYIKEVDSLTLCSQTTVYLGQGRDKSLNSQARVWVGKYNSLFDEYEPPRWPISTGPWESTADVDCRIDSNDYQLPPCPVCGGKGDLGARNFGCVFTVAW</sequence>
<evidence type="ECO:0000313" key="2">
    <source>
        <dbReference type="Proteomes" id="UP000827549"/>
    </source>
</evidence>
<proteinExistence type="predicted"/>
<protein>
    <submittedName>
        <fullName evidence="1">Uncharacterized protein</fullName>
    </submittedName>
</protein>
<evidence type="ECO:0000313" key="1">
    <source>
        <dbReference type="EMBL" id="WOO77454.1"/>
    </source>
</evidence>
<organism evidence="1 2">
    <name type="scientific">Vanrija pseudolonga</name>
    <dbReference type="NCBI Taxonomy" id="143232"/>
    <lineage>
        <taxon>Eukaryota</taxon>
        <taxon>Fungi</taxon>
        <taxon>Dikarya</taxon>
        <taxon>Basidiomycota</taxon>
        <taxon>Agaricomycotina</taxon>
        <taxon>Tremellomycetes</taxon>
        <taxon>Trichosporonales</taxon>
        <taxon>Trichosporonaceae</taxon>
        <taxon>Vanrija</taxon>
    </lineage>
</organism>
<dbReference type="EMBL" id="CP086714">
    <property type="protein sequence ID" value="WOO77454.1"/>
    <property type="molecule type" value="Genomic_DNA"/>
</dbReference>